<dbReference type="RefSeq" id="WP_022347494.1">
    <property type="nucleotide sequence ID" value="NZ_JGCY01000251.1"/>
</dbReference>
<dbReference type="CDD" id="cd00038">
    <property type="entry name" value="CAP_ED"/>
    <property type="match status" value="1"/>
</dbReference>
<dbReference type="Gene3D" id="2.60.120.10">
    <property type="entry name" value="Jelly Rolls"/>
    <property type="match status" value="1"/>
</dbReference>
<proteinExistence type="predicted"/>
<accession>A0A015TW73</accession>
<dbReference type="EMBL" id="JGCY01000251">
    <property type="protein sequence ID" value="EXY75026.1"/>
    <property type="molecule type" value="Genomic_DNA"/>
</dbReference>
<dbReference type="InterPro" id="IPR018490">
    <property type="entry name" value="cNMP-bd_dom_sf"/>
</dbReference>
<evidence type="ECO:0000313" key="3">
    <source>
        <dbReference type="Proteomes" id="UP000020529"/>
    </source>
</evidence>
<dbReference type="PATRIC" id="fig|1339315.3.peg.1951"/>
<evidence type="ECO:0000313" key="2">
    <source>
        <dbReference type="EMBL" id="EXY75026.1"/>
    </source>
</evidence>
<evidence type="ECO:0000259" key="1">
    <source>
        <dbReference type="PROSITE" id="PS50042"/>
    </source>
</evidence>
<dbReference type="AlphaFoldDB" id="A0A015TW73"/>
<comment type="caution">
    <text evidence="2">The sequence shown here is derived from an EMBL/GenBank/DDBJ whole genome shotgun (WGS) entry which is preliminary data.</text>
</comment>
<dbReference type="Proteomes" id="UP000020529">
    <property type="component" value="Unassembled WGS sequence"/>
</dbReference>
<name>A0A015TW73_BACFG</name>
<organism evidence="2 3">
    <name type="scientific">Bacteroides fragilis str. 3988T(B)14</name>
    <dbReference type="NCBI Taxonomy" id="1339315"/>
    <lineage>
        <taxon>Bacteria</taxon>
        <taxon>Pseudomonadati</taxon>
        <taxon>Bacteroidota</taxon>
        <taxon>Bacteroidia</taxon>
        <taxon>Bacteroidales</taxon>
        <taxon>Bacteroidaceae</taxon>
        <taxon>Bacteroides</taxon>
    </lineage>
</organism>
<dbReference type="PROSITE" id="PS50042">
    <property type="entry name" value="CNMP_BINDING_3"/>
    <property type="match status" value="1"/>
</dbReference>
<protein>
    <submittedName>
        <fullName evidence="2">Cyclic nucleotide-binding domain protein</fullName>
    </submittedName>
</protein>
<gene>
    <name evidence="2" type="ORF">M124_1161</name>
</gene>
<dbReference type="Pfam" id="PF00027">
    <property type="entry name" value="cNMP_binding"/>
    <property type="match status" value="1"/>
</dbReference>
<feature type="domain" description="Cyclic nucleotide-binding" evidence="1">
    <location>
        <begin position="30"/>
        <end position="110"/>
    </location>
</feature>
<dbReference type="SUPFAM" id="SSF51206">
    <property type="entry name" value="cAMP-binding domain-like"/>
    <property type="match status" value="1"/>
</dbReference>
<sequence length="189" mass="22428">MENGIKKILRDKYGLFEKDIEILLEKFTKFSVPKREIILQEGQTDHYIYFVEKGIVKSTILREGREFIIFFALENDVPLSSPNLTESRQSLYTLEAVDTCILWRISRKDLATSFKDSLNLSNWGRMILQEWLTSSSFYFSSIHWMSKKEQYQYLLKEMPKLIQRLSMRDLSAWLDITPQSLSRIRADMH</sequence>
<dbReference type="InterPro" id="IPR000595">
    <property type="entry name" value="cNMP-bd_dom"/>
</dbReference>
<reference evidence="2 3" key="1">
    <citation type="submission" date="2014-02" db="EMBL/GenBank/DDBJ databases">
        <authorList>
            <person name="Sears C."/>
            <person name="Carroll K."/>
            <person name="Sack B.R."/>
            <person name="Qadri F."/>
            <person name="Myers L.L."/>
            <person name="Chung G.-T."/>
            <person name="Escheverria P."/>
            <person name="Fraser C.M."/>
            <person name="Sadzewicz L."/>
            <person name="Shefchek K.A."/>
            <person name="Tallon L."/>
            <person name="Das S.P."/>
            <person name="Daugherty S."/>
            <person name="Mongodin E.F."/>
        </authorList>
    </citation>
    <scope>NUCLEOTIDE SEQUENCE [LARGE SCALE GENOMIC DNA]</scope>
    <source>
        <strain evidence="3">3988T(B)14</strain>
    </source>
</reference>
<dbReference type="InterPro" id="IPR014710">
    <property type="entry name" value="RmlC-like_jellyroll"/>
</dbReference>